<evidence type="ECO:0000256" key="1">
    <source>
        <dbReference type="ARBA" id="ARBA00022723"/>
    </source>
</evidence>
<dbReference type="FunFam" id="1.10.472.80:FF:000060">
    <property type="entry name" value="TBC domain protein, putative"/>
    <property type="match status" value="1"/>
</dbReference>
<dbReference type="Proteomes" id="UP000256690">
    <property type="component" value="Unassembled WGS sequence"/>
</dbReference>
<dbReference type="PROSITE" id="PS00463">
    <property type="entry name" value="ZN2_CY6_FUNGAL_1"/>
    <property type="match status" value="1"/>
</dbReference>
<keyword evidence="4" id="KW-0238">DNA-binding</keyword>
<dbReference type="InterPro" id="IPR007219">
    <property type="entry name" value="XnlR_reg_dom"/>
</dbReference>
<dbReference type="GO" id="GO:0000981">
    <property type="term" value="F:DNA-binding transcription factor activity, RNA polymerase II-specific"/>
    <property type="evidence" value="ECO:0007669"/>
    <property type="project" value="InterPro"/>
</dbReference>
<dbReference type="PROSITE" id="PS50048">
    <property type="entry name" value="ZN2_CY6_FUNGAL_2"/>
    <property type="match status" value="1"/>
</dbReference>
<dbReference type="InterPro" id="IPR035969">
    <property type="entry name" value="Rab-GAP_TBC_sf"/>
</dbReference>
<dbReference type="SUPFAM" id="SSF57701">
    <property type="entry name" value="Zn2/Cys6 DNA-binding domain"/>
    <property type="match status" value="1"/>
</dbReference>
<dbReference type="Gene3D" id="4.10.240.10">
    <property type="entry name" value="Zn(2)-C6 fungal-type DNA-binding domain"/>
    <property type="match status" value="1"/>
</dbReference>
<dbReference type="SMART" id="SM00164">
    <property type="entry name" value="TBC"/>
    <property type="match status" value="1"/>
</dbReference>
<sequence>MSHASGRQWSESASSENDVTSEKPPNAVIDGSVHSSNDDLARMTEKAEAIRTACDLRDIDALVSHATSEGGFLQDGLRRLAWPILLQYDKNIQKPLSPESDLPPHRDEEQVQLDVNRSFVYYPECPDDELSTKKNQLSRVIKQVLRNYPLLCYFQGYHDIVQVLLLVLGEEQSAPAVARLSLLRIRDYMLPSLSPAVKHLQLIPAIIQTADKALYQRLSGIRPFFALSATLTLYAHDIQEYSDIARLFDFLLAWEPVVSIYLFVAIVLSRRKELLEIPEDEPEMLHFTLSKLPQPLDLEGLISRAVQLYSDHPPEMLPFGAWRKISSCSVLKTTRDELRTQSTSRAVELFQKQTNQLRNEERREQFVGFLWSHRRTIGSVVVAVFVGAIRGSAGPNRLVNAYAMSSTEQPGNVAPSGNGVNKRKPGSAACIHCHRRKVRCDARLVGLPCTNCRSAGKTDCQIHEKKKKLAVRSILDPVPIRCRPLYAGQDKKLISRASPRIEPPNAFTTALRAVQPDIATRSGNASHVQDSQSSQPAYESKTTNDHTPGDIQYQNVLPNANSPPYNRPAASDPPEGESRADIEKRLVHLIDEEASDSRAIQRGVRAIYVGHELSNMSFLIRQQRDTGDDVYHFAGNEIPRRQLRTGHDQLLMDALTLPEPALADELVHAYFAQVNSGYPIVEEDLFMSQYRNRDPADAPPILLLQTILLVGAHVTRQKAERDALKDIFFRRAKWLFDNRIERNRDILVQAALLLTWHSDVADDDVSANAHYWIGIAARIATGLGMHRNPVGSRFVPRDRRMWRRLWYILVQFDVMVSLSYGRPQAINLEDSDVSPLTPSDFEGCGARVQTDFVIHFSELCTMISYIVRERFGLRTSAERRKAALLEADETLANWSLRLPDRLRLRASDMDPWSAMLHLTYNNFLILLHRPHPRASAYSDDYGPHDAEICSAAAGVIASIFEELRMHDRLKFLWYSGVHTLFTAMIQVRVELRFSNPVLAINALRRFDSASYSLRELAQYWSHASTILRLFEESRRLQEDLQTTTSERPRRFSNNTTHNNTSHQKNNSSMPHLANINSSTTPPNTTSIPHPQPNSQLSYDVPTPDSTSHPHPHPQTNLSPHNHTNAIATQPFNTWIPSNNLTPMDTVDNQRESLDWRQLFLFADLEGPVLPSAMEGITELEDEWRQIYWQETPMSDLLQDGGWMHG</sequence>
<feature type="compositionally biased region" description="Polar residues" evidence="7">
    <location>
        <begin position="521"/>
        <end position="541"/>
    </location>
</feature>
<dbReference type="GO" id="GO:0006351">
    <property type="term" value="P:DNA-templated transcription"/>
    <property type="evidence" value="ECO:0007669"/>
    <property type="project" value="InterPro"/>
</dbReference>
<dbReference type="AlphaFoldDB" id="A0A3D8T531"/>
<dbReference type="Gene3D" id="1.10.472.80">
    <property type="entry name" value="Ypt/Rab-GAP domain of gyp1p, domain 3"/>
    <property type="match status" value="1"/>
</dbReference>
<evidence type="ECO:0000256" key="7">
    <source>
        <dbReference type="SAM" id="MobiDB-lite"/>
    </source>
</evidence>
<feature type="compositionally biased region" description="Low complexity" evidence="7">
    <location>
        <begin position="1052"/>
        <end position="1088"/>
    </location>
</feature>
<evidence type="ECO:0000256" key="4">
    <source>
        <dbReference type="ARBA" id="ARBA00023125"/>
    </source>
</evidence>
<organism evidence="10 11">
    <name type="scientific">Aspergillus mulundensis</name>
    <dbReference type="NCBI Taxonomy" id="1810919"/>
    <lineage>
        <taxon>Eukaryota</taxon>
        <taxon>Fungi</taxon>
        <taxon>Dikarya</taxon>
        <taxon>Ascomycota</taxon>
        <taxon>Pezizomycotina</taxon>
        <taxon>Eurotiomycetes</taxon>
        <taxon>Eurotiomycetidae</taxon>
        <taxon>Eurotiales</taxon>
        <taxon>Aspergillaceae</taxon>
        <taxon>Aspergillus</taxon>
        <taxon>Aspergillus subgen. Nidulantes</taxon>
    </lineage>
</organism>
<keyword evidence="5" id="KW-0804">Transcription</keyword>
<gene>
    <name evidence="10" type="ORF">DSM5745_00863</name>
</gene>
<evidence type="ECO:0000256" key="2">
    <source>
        <dbReference type="ARBA" id="ARBA00022833"/>
    </source>
</evidence>
<evidence type="ECO:0000313" key="11">
    <source>
        <dbReference type="Proteomes" id="UP000256690"/>
    </source>
</evidence>
<reference evidence="10 11" key="1">
    <citation type="journal article" date="2018" name="IMA Fungus">
        <title>IMA Genome-F 9: Draft genome sequence of Annulohypoxylon stygium, Aspergillus mulundensis, Berkeleyomyces basicola (syn. Thielaviopsis basicola), Ceratocystis smalleyi, two Cercospora beticola strains, Coleophoma cylindrospora, Fusarium fracticaudum, Phialophora cf. hyalina, and Morchella septimelata.</title>
        <authorList>
            <person name="Wingfield B.D."/>
            <person name="Bills G.F."/>
            <person name="Dong Y."/>
            <person name="Huang W."/>
            <person name="Nel W.J."/>
            <person name="Swalarsk-Parry B.S."/>
            <person name="Vaghefi N."/>
            <person name="Wilken P.M."/>
            <person name="An Z."/>
            <person name="de Beer Z.W."/>
            <person name="De Vos L."/>
            <person name="Chen L."/>
            <person name="Duong T.A."/>
            <person name="Gao Y."/>
            <person name="Hammerbacher A."/>
            <person name="Kikkert J.R."/>
            <person name="Li Y."/>
            <person name="Li H."/>
            <person name="Li K."/>
            <person name="Li Q."/>
            <person name="Liu X."/>
            <person name="Ma X."/>
            <person name="Naidoo K."/>
            <person name="Pethybridge S.J."/>
            <person name="Sun J."/>
            <person name="Steenkamp E.T."/>
            <person name="van der Nest M.A."/>
            <person name="van Wyk S."/>
            <person name="Wingfield M.J."/>
            <person name="Xiong C."/>
            <person name="Yue Q."/>
            <person name="Zhang X."/>
        </authorList>
    </citation>
    <scope>NUCLEOTIDE SEQUENCE [LARGE SCALE GENOMIC DNA]</scope>
    <source>
        <strain evidence="10 11">DSM 5745</strain>
    </source>
</reference>
<dbReference type="GO" id="GO:0003677">
    <property type="term" value="F:DNA binding"/>
    <property type="evidence" value="ECO:0007669"/>
    <property type="project" value="UniProtKB-KW"/>
</dbReference>
<keyword evidence="6" id="KW-0539">Nucleus</keyword>
<dbReference type="Pfam" id="PF00172">
    <property type="entry name" value="Zn_clus"/>
    <property type="match status" value="1"/>
</dbReference>
<dbReference type="CDD" id="cd00067">
    <property type="entry name" value="GAL4"/>
    <property type="match status" value="1"/>
</dbReference>
<evidence type="ECO:0000256" key="6">
    <source>
        <dbReference type="ARBA" id="ARBA00023242"/>
    </source>
</evidence>
<dbReference type="Pfam" id="PF04082">
    <property type="entry name" value="Fungal_trans"/>
    <property type="match status" value="1"/>
</dbReference>
<dbReference type="GeneID" id="38111233"/>
<dbReference type="InterPro" id="IPR001138">
    <property type="entry name" value="Zn2Cys6_DnaBD"/>
</dbReference>
<feature type="compositionally biased region" description="Polar residues" evidence="7">
    <location>
        <begin position="552"/>
        <end position="564"/>
    </location>
</feature>
<evidence type="ECO:0000259" key="8">
    <source>
        <dbReference type="PROSITE" id="PS50048"/>
    </source>
</evidence>
<feature type="domain" description="Rab-GAP TBC" evidence="9">
    <location>
        <begin position="72"/>
        <end position="255"/>
    </location>
</feature>
<dbReference type="InterPro" id="IPR036864">
    <property type="entry name" value="Zn2-C6_fun-type_DNA-bd_sf"/>
</dbReference>
<feature type="compositionally biased region" description="Polar residues" evidence="7">
    <location>
        <begin position="1"/>
        <end position="18"/>
    </location>
</feature>
<dbReference type="CDD" id="cd12148">
    <property type="entry name" value="fungal_TF_MHR"/>
    <property type="match status" value="1"/>
</dbReference>
<feature type="region of interest" description="Disordered" evidence="7">
    <location>
        <begin position="521"/>
        <end position="579"/>
    </location>
</feature>
<evidence type="ECO:0000256" key="3">
    <source>
        <dbReference type="ARBA" id="ARBA00023015"/>
    </source>
</evidence>
<dbReference type="STRING" id="1810919.A0A3D8T531"/>
<feature type="region of interest" description="Disordered" evidence="7">
    <location>
        <begin position="1039"/>
        <end position="1120"/>
    </location>
</feature>
<dbReference type="PROSITE" id="PS50086">
    <property type="entry name" value="TBC_RABGAP"/>
    <property type="match status" value="1"/>
</dbReference>
<dbReference type="SMART" id="SM00066">
    <property type="entry name" value="GAL4"/>
    <property type="match status" value="1"/>
</dbReference>
<evidence type="ECO:0000313" key="10">
    <source>
        <dbReference type="EMBL" id="RDW93541.1"/>
    </source>
</evidence>
<accession>A0A3D8T531</accession>
<protein>
    <recommendedName>
        <fullName evidence="12">Zn(2)-C6 fungal-type domain-containing protein</fullName>
    </recommendedName>
</protein>
<name>A0A3D8T531_9EURO</name>
<dbReference type="GO" id="GO:0008270">
    <property type="term" value="F:zinc ion binding"/>
    <property type="evidence" value="ECO:0007669"/>
    <property type="project" value="InterPro"/>
</dbReference>
<feature type="domain" description="Zn(2)-C6 fungal-type" evidence="8">
    <location>
        <begin position="429"/>
        <end position="462"/>
    </location>
</feature>
<dbReference type="EMBL" id="PVWQ01000001">
    <property type="protein sequence ID" value="RDW93541.1"/>
    <property type="molecule type" value="Genomic_DNA"/>
</dbReference>
<dbReference type="InterPro" id="IPR000195">
    <property type="entry name" value="Rab-GAP-TBC_dom"/>
</dbReference>
<dbReference type="PANTHER" id="PTHR47171:SF4">
    <property type="entry name" value="ACETAMIDASE REGULATORY PROTEIN"/>
    <property type="match status" value="1"/>
</dbReference>
<dbReference type="Pfam" id="PF00566">
    <property type="entry name" value="RabGAP-TBC"/>
    <property type="match status" value="1"/>
</dbReference>
<dbReference type="PANTHER" id="PTHR47171">
    <property type="entry name" value="FARA-RELATED"/>
    <property type="match status" value="1"/>
</dbReference>
<evidence type="ECO:0008006" key="12">
    <source>
        <dbReference type="Google" id="ProtNLM"/>
    </source>
</evidence>
<keyword evidence="3" id="KW-0805">Transcription regulation</keyword>
<keyword evidence="11" id="KW-1185">Reference proteome</keyword>
<proteinExistence type="predicted"/>
<evidence type="ECO:0000259" key="9">
    <source>
        <dbReference type="PROSITE" id="PS50086"/>
    </source>
</evidence>
<dbReference type="SMART" id="SM00906">
    <property type="entry name" value="Fungal_trans"/>
    <property type="match status" value="1"/>
</dbReference>
<feature type="region of interest" description="Disordered" evidence="7">
    <location>
        <begin position="1"/>
        <end position="40"/>
    </location>
</feature>
<dbReference type="OrthoDB" id="4236860at2759"/>
<dbReference type="RefSeq" id="XP_026608724.1">
    <property type="nucleotide sequence ID" value="XM_026742879.1"/>
</dbReference>
<keyword evidence="2" id="KW-0862">Zinc</keyword>
<dbReference type="FunFam" id="1.10.8.1310:FF:000001">
    <property type="entry name" value="TBC1 domain family, member 20"/>
    <property type="match status" value="1"/>
</dbReference>
<evidence type="ECO:0000256" key="5">
    <source>
        <dbReference type="ARBA" id="ARBA00023163"/>
    </source>
</evidence>
<dbReference type="SUPFAM" id="SSF47923">
    <property type="entry name" value="Ypt/Rab-GAP domain of gyp1p"/>
    <property type="match status" value="2"/>
</dbReference>
<dbReference type="InterPro" id="IPR052073">
    <property type="entry name" value="Amide_Lactam_Regulators"/>
</dbReference>
<comment type="caution">
    <text evidence="10">The sequence shown here is derived from an EMBL/GenBank/DDBJ whole genome shotgun (WGS) entry which is preliminary data.</text>
</comment>
<dbReference type="Gene3D" id="1.10.8.1310">
    <property type="match status" value="1"/>
</dbReference>
<keyword evidence="1" id="KW-0479">Metal-binding</keyword>